<feature type="domain" description="HTH gntR-type" evidence="4">
    <location>
        <begin position="1"/>
        <end position="66"/>
    </location>
</feature>
<keyword evidence="6" id="KW-1185">Reference proteome</keyword>
<accession>A0ABP9KAX8</accession>
<name>A0ABP9KAX8_9NOCA</name>
<reference evidence="6" key="1">
    <citation type="journal article" date="2019" name="Int. J. Syst. Evol. Microbiol.">
        <title>The Global Catalogue of Microorganisms (GCM) 10K type strain sequencing project: providing services to taxonomists for standard genome sequencing and annotation.</title>
        <authorList>
            <consortium name="The Broad Institute Genomics Platform"/>
            <consortium name="The Broad Institute Genome Sequencing Center for Infectious Disease"/>
            <person name="Wu L."/>
            <person name="Ma J."/>
        </authorList>
    </citation>
    <scope>NUCLEOTIDE SEQUENCE [LARGE SCALE GENOMIC DNA]</scope>
    <source>
        <strain evidence="6">JCM 18298</strain>
    </source>
</reference>
<dbReference type="PANTHER" id="PTHR44846">
    <property type="entry name" value="MANNOSYL-D-GLYCERATE TRANSPORT/METABOLISM SYSTEM REPRESSOR MNGR-RELATED"/>
    <property type="match status" value="1"/>
</dbReference>
<dbReference type="Pfam" id="PF07702">
    <property type="entry name" value="UTRA"/>
    <property type="match status" value="1"/>
</dbReference>
<dbReference type="InterPro" id="IPR028978">
    <property type="entry name" value="Chorismate_lyase_/UTRA_dom_sf"/>
</dbReference>
<dbReference type="PROSITE" id="PS50949">
    <property type="entry name" value="HTH_GNTR"/>
    <property type="match status" value="1"/>
</dbReference>
<keyword evidence="1" id="KW-0805">Transcription regulation</keyword>
<keyword evidence="3" id="KW-0804">Transcription</keyword>
<evidence type="ECO:0000256" key="3">
    <source>
        <dbReference type="ARBA" id="ARBA00023163"/>
    </source>
</evidence>
<protein>
    <submittedName>
        <fullName evidence="5">GntR family transcriptional regulator</fullName>
    </submittedName>
</protein>
<evidence type="ECO:0000313" key="6">
    <source>
        <dbReference type="Proteomes" id="UP001500603"/>
    </source>
</evidence>
<sequence length="229" mass="25425">MPKSYRVRTELDAILSDLGEGDPVPSERDLALRFEVARETVRQALRDLVVEGRIRRQGRGTVVSRPKMVQPLQLQSYTEGAISHGRVPGRLLVGWDDVPADAGTAQELGLNGGEPVMHLERVLLADGERIGLESSFLPLARFRVLYDTYDPTTSLYAALRTLGVTLDQATERIETVLASPREAALLECTTALPLLRLHRCSIDRQGAPVEVVRSLYRGDRIAFEARLRT</sequence>
<comment type="caution">
    <text evidence="5">The sequence shown here is derived from an EMBL/GenBank/DDBJ whole genome shotgun (WGS) entry which is preliminary data.</text>
</comment>
<keyword evidence="2" id="KW-0238">DNA-binding</keyword>
<dbReference type="PANTHER" id="PTHR44846:SF1">
    <property type="entry name" value="MANNOSYL-D-GLYCERATE TRANSPORT_METABOLISM SYSTEM REPRESSOR MNGR-RELATED"/>
    <property type="match status" value="1"/>
</dbReference>
<evidence type="ECO:0000259" key="4">
    <source>
        <dbReference type="PROSITE" id="PS50949"/>
    </source>
</evidence>
<dbReference type="RefSeq" id="WP_425577645.1">
    <property type="nucleotide sequence ID" value="NZ_BAABJM010000002.1"/>
</dbReference>
<dbReference type="EMBL" id="BAABJM010000002">
    <property type="protein sequence ID" value="GAA5052539.1"/>
    <property type="molecule type" value="Genomic_DNA"/>
</dbReference>
<dbReference type="SUPFAM" id="SSF46785">
    <property type="entry name" value="Winged helix' DNA-binding domain"/>
    <property type="match status" value="1"/>
</dbReference>
<dbReference type="SUPFAM" id="SSF64288">
    <property type="entry name" value="Chorismate lyase-like"/>
    <property type="match status" value="1"/>
</dbReference>
<dbReference type="PRINTS" id="PR00035">
    <property type="entry name" value="HTHGNTR"/>
</dbReference>
<evidence type="ECO:0000313" key="5">
    <source>
        <dbReference type="EMBL" id="GAA5052539.1"/>
    </source>
</evidence>
<dbReference type="Proteomes" id="UP001500603">
    <property type="component" value="Unassembled WGS sequence"/>
</dbReference>
<dbReference type="Gene3D" id="3.40.1410.10">
    <property type="entry name" value="Chorismate lyase-like"/>
    <property type="match status" value="1"/>
</dbReference>
<dbReference type="Gene3D" id="1.10.10.10">
    <property type="entry name" value="Winged helix-like DNA-binding domain superfamily/Winged helix DNA-binding domain"/>
    <property type="match status" value="1"/>
</dbReference>
<dbReference type="InterPro" id="IPR011663">
    <property type="entry name" value="UTRA"/>
</dbReference>
<dbReference type="Pfam" id="PF00392">
    <property type="entry name" value="GntR"/>
    <property type="match status" value="1"/>
</dbReference>
<dbReference type="InterPro" id="IPR036388">
    <property type="entry name" value="WH-like_DNA-bd_sf"/>
</dbReference>
<dbReference type="SMART" id="SM00345">
    <property type="entry name" value="HTH_GNTR"/>
    <property type="match status" value="1"/>
</dbReference>
<dbReference type="InterPro" id="IPR050679">
    <property type="entry name" value="Bact_HTH_transcr_reg"/>
</dbReference>
<proteinExistence type="predicted"/>
<evidence type="ECO:0000256" key="2">
    <source>
        <dbReference type="ARBA" id="ARBA00023125"/>
    </source>
</evidence>
<dbReference type="InterPro" id="IPR036390">
    <property type="entry name" value="WH_DNA-bd_sf"/>
</dbReference>
<gene>
    <name evidence="5" type="ORF">GCM10023318_25310</name>
</gene>
<organism evidence="5 6">
    <name type="scientific">Nocardia callitridis</name>
    <dbReference type="NCBI Taxonomy" id="648753"/>
    <lineage>
        <taxon>Bacteria</taxon>
        <taxon>Bacillati</taxon>
        <taxon>Actinomycetota</taxon>
        <taxon>Actinomycetes</taxon>
        <taxon>Mycobacteriales</taxon>
        <taxon>Nocardiaceae</taxon>
        <taxon>Nocardia</taxon>
    </lineage>
</organism>
<dbReference type="SMART" id="SM00866">
    <property type="entry name" value="UTRA"/>
    <property type="match status" value="1"/>
</dbReference>
<dbReference type="InterPro" id="IPR000524">
    <property type="entry name" value="Tscrpt_reg_HTH_GntR"/>
</dbReference>
<dbReference type="CDD" id="cd07377">
    <property type="entry name" value="WHTH_GntR"/>
    <property type="match status" value="1"/>
</dbReference>
<evidence type="ECO:0000256" key="1">
    <source>
        <dbReference type="ARBA" id="ARBA00023015"/>
    </source>
</evidence>